<evidence type="ECO:0000313" key="19">
    <source>
        <dbReference type="Proteomes" id="UP000268162"/>
    </source>
</evidence>
<keyword evidence="10 15" id="KW-1133">Transmembrane helix</keyword>
<feature type="transmembrane region" description="Helical" evidence="15">
    <location>
        <begin position="38"/>
        <end position="56"/>
    </location>
</feature>
<dbReference type="Pfam" id="PF16192">
    <property type="entry name" value="PMT_4TMC"/>
    <property type="match status" value="1"/>
</dbReference>
<feature type="domain" description="MIR" evidence="17">
    <location>
        <begin position="319"/>
        <end position="373"/>
    </location>
</feature>
<dbReference type="InterPro" id="IPR003342">
    <property type="entry name" value="ArnT-like_N"/>
</dbReference>
<dbReference type="AlphaFoldDB" id="A0A4P9ZX59"/>
<dbReference type="CDD" id="cd23283">
    <property type="entry name" value="beta-trefoil_MIR_PMT1-like"/>
    <property type="match status" value="1"/>
</dbReference>
<feature type="transmembrane region" description="Helical" evidence="15">
    <location>
        <begin position="133"/>
        <end position="150"/>
    </location>
</feature>
<feature type="transmembrane region" description="Helical" evidence="15">
    <location>
        <begin position="266"/>
        <end position="285"/>
    </location>
</feature>
<comment type="pathway">
    <text evidence="2 15">Protein modification; protein glycosylation.</text>
</comment>
<feature type="domain" description="MIR" evidence="17">
    <location>
        <begin position="458"/>
        <end position="513"/>
    </location>
</feature>
<feature type="domain" description="MIR" evidence="17">
    <location>
        <begin position="388"/>
        <end position="447"/>
    </location>
</feature>
<keyword evidence="12" id="KW-0325">Glycoprotein</keyword>
<dbReference type="Proteomes" id="UP000268162">
    <property type="component" value="Unassembled WGS sequence"/>
</dbReference>
<evidence type="ECO:0000256" key="10">
    <source>
        <dbReference type="ARBA" id="ARBA00022989"/>
    </source>
</evidence>
<keyword evidence="11 15" id="KW-0472">Membrane</keyword>
<comment type="catalytic activity">
    <reaction evidence="14 15">
        <text>a di-trans,poly-cis-dolichyl beta-D-mannosyl phosphate + L-seryl-[protein] = 3-O-(alpha-D-mannosyl)-L-seryl-[protein] + a di-trans,poly-cis-dolichyl phosphate + H(+)</text>
        <dbReference type="Rhea" id="RHEA:17377"/>
        <dbReference type="Rhea" id="RHEA-COMP:9863"/>
        <dbReference type="Rhea" id="RHEA-COMP:13546"/>
        <dbReference type="Rhea" id="RHEA-COMP:19498"/>
        <dbReference type="Rhea" id="RHEA-COMP:19501"/>
        <dbReference type="ChEBI" id="CHEBI:15378"/>
        <dbReference type="ChEBI" id="CHEBI:29999"/>
        <dbReference type="ChEBI" id="CHEBI:57683"/>
        <dbReference type="ChEBI" id="CHEBI:58211"/>
        <dbReference type="ChEBI" id="CHEBI:137321"/>
        <dbReference type="EC" id="2.4.1.109"/>
    </reaction>
</comment>
<keyword evidence="7 15" id="KW-0812">Transmembrane</keyword>
<evidence type="ECO:0000256" key="5">
    <source>
        <dbReference type="ARBA" id="ARBA00022676"/>
    </source>
</evidence>
<evidence type="ECO:0000256" key="14">
    <source>
        <dbReference type="ARBA" id="ARBA00045102"/>
    </source>
</evidence>
<evidence type="ECO:0000259" key="17">
    <source>
        <dbReference type="PROSITE" id="PS50919"/>
    </source>
</evidence>
<dbReference type="SMART" id="SM00472">
    <property type="entry name" value="MIR"/>
    <property type="match status" value="3"/>
</dbReference>
<dbReference type="InterPro" id="IPR032421">
    <property type="entry name" value="PMT_4TMC"/>
</dbReference>
<evidence type="ECO:0000256" key="8">
    <source>
        <dbReference type="ARBA" id="ARBA00022737"/>
    </source>
</evidence>
<dbReference type="SUPFAM" id="SSF82109">
    <property type="entry name" value="MIR domain"/>
    <property type="match status" value="1"/>
</dbReference>
<sequence length="772" mass="87884">MAALSDNIRQRKQPSLSIFGPDSEDDENQPIISPELDFSQTQLLIIGLLTLVAAYFRLWNLSNPHKVVFDEVHFGKFAGKYINGTYFFDVHPPLAKMMFAGMGKLVGYDGRFDFKEIGLDYLVAQVPYYGMRLMPAFLGLLTIPICYLTIKQSGHSTAAAVLGATLLTFENALITQSRLILLDSPLIFFTTLTILMWTNFCRYLKRPFTPWWWTWLALTGISMGLTVSCKYVGLFLVAAIGVATIKQLWDLVANINITPREIGAQLAGRALCLIMLPLVVYVLIFQIHFMVLSRHGDGAGFMSPEFQSTLRGGFKGETFRDIYYGSEVTIRHEASNKGYLHSHAHSYPDGSKQQQITLYPHRDENNVFRLTKSRTLTELEHNDTKHDLERVKNGDVVRLVHISTDRRLHSHDVRGPISKADYENEVSGYGWKGFAGDANDEWRVEILDSTNSDSTTKDRLMAIQTKFRLIHTQLGCALFSNEKKLPSWGFNQTEVICMKEAKKPKSTWRIVTNRHPDMPADAVKVRYSPPGLLSKVIESTRVMFNVNNGLTSTHPFDSRPESWPILRRGISFWSADNRQIYLFGNPFVWWVSSIAVVAYAVAQVVLHFTDLRGVTSTKWGSLRSQFTYTTGFAFTAWFFHYMPFFIMQRQLFLHHYLPALYMALLVLVYSLDTVTARVQKRTRYLVFGVVALLALRYFHIFSPLAYGTVWTRPKCEAARWFKSWDFDCKVPPMDPTEIKAAADSPWLSKGTNMLAKPTVVVPKPADNLNKVD</sequence>
<dbReference type="Pfam" id="PF02366">
    <property type="entry name" value="PMT"/>
    <property type="match status" value="1"/>
</dbReference>
<gene>
    <name evidence="18" type="ORF">BJ085DRAFT_42832</name>
</gene>
<dbReference type="EMBL" id="ML002473">
    <property type="protein sequence ID" value="RKP37591.1"/>
    <property type="molecule type" value="Genomic_DNA"/>
</dbReference>
<dbReference type="EC" id="2.4.1.109" evidence="4 15"/>
<protein>
    <recommendedName>
        <fullName evidence="4 15">Dolichyl-phosphate-mannose--protein mannosyltransferase</fullName>
        <ecNumber evidence="4 15">2.4.1.109</ecNumber>
    </recommendedName>
</protein>
<dbReference type="Gene3D" id="2.80.10.50">
    <property type="match status" value="1"/>
</dbReference>
<feature type="transmembrane region" description="Helical" evidence="15">
    <location>
        <begin position="684"/>
        <end position="706"/>
    </location>
</feature>
<comment type="subcellular location">
    <subcellularLocation>
        <location evidence="1 15">Endoplasmic reticulum membrane</location>
        <topology evidence="1 15">Multi-pass membrane protein</topology>
    </subcellularLocation>
</comment>
<comment type="similarity">
    <text evidence="3 15">Belongs to the glycosyltransferase 39 family.</text>
</comment>
<dbReference type="PANTHER" id="PTHR10050:SF50">
    <property type="entry name" value="DOLICHYL-PHOSPHATE-MANNOSE--PROTEIN MANNOSYLTRANSFERASE 1-RELATED"/>
    <property type="match status" value="1"/>
</dbReference>
<feature type="region of interest" description="Disordered" evidence="16">
    <location>
        <begin position="1"/>
        <end position="26"/>
    </location>
</feature>
<feature type="transmembrane region" description="Helical" evidence="15">
    <location>
        <begin position="212"/>
        <end position="245"/>
    </location>
</feature>
<reference evidence="19" key="1">
    <citation type="journal article" date="2018" name="Nat. Microbiol.">
        <title>Leveraging single-cell genomics to expand the fungal tree of life.</title>
        <authorList>
            <person name="Ahrendt S.R."/>
            <person name="Quandt C.A."/>
            <person name="Ciobanu D."/>
            <person name="Clum A."/>
            <person name="Salamov A."/>
            <person name="Andreopoulos B."/>
            <person name="Cheng J.F."/>
            <person name="Woyke T."/>
            <person name="Pelin A."/>
            <person name="Henrissat B."/>
            <person name="Reynolds N.K."/>
            <person name="Benny G.L."/>
            <person name="Smith M.E."/>
            <person name="James T.Y."/>
            <person name="Grigoriev I.V."/>
        </authorList>
    </citation>
    <scope>NUCLEOTIDE SEQUENCE [LARGE SCALE GENOMIC DNA]</scope>
    <source>
        <strain evidence="19">RSA 468</strain>
    </source>
</reference>
<comment type="catalytic activity">
    <reaction evidence="13 15">
        <text>a di-trans,poly-cis-dolichyl beta-D-mannosyl phosphate + L-threonyl-[protein] = 3-O-(alpha-D-mannosyl)-L-threonyl-[protein] + a di-trans,poly-cis-dolichyl phosphate + H(+)</text>
        <dbReference type="Rhea" id="RHEA:53396"/>
        <dbReference type="Rhea" id="RHEA-COMP:11060"/>
        <dbReference type="Rhea" id="RHEA-COMP:13547"/>
        <dbReference type="Rhea" id="RHEA-COMP:19498"/>
        <dbReference type="Rhea" id="RHEA-COMP:19501"/>
        <dbReference type="ChEBI" id="CHEBI:15378"/>
        <dbReference type="ChEBI" id="CHEBI:30013"/>
        <dbReference type="ChEBI" id="CHEBI:57683"/>
        <dbReference type="ChEBI" id="CHEBI:58211"/>
        <dbReference type="ChEBI" id="CHEBI:137323"/>
        <dbReference type="EC" id="2.4.1.109"/>
    </reaction>
</comment>
<evidence type="ECO:0000256" key="6">
    <source>
        <dbReference type="ARBA" id="ARBA00022679"/>
    </source>
</evidence>
<evidence type="ECO:0000256" key="2">
    <source>
        <dbReference type="ARBA" id="ARBA00004922"/>
    </source>
</evidence>
<keyword evidence="9 15" id="KW-0256">Endoplasmic reticulum</keyword>
<dbReference type="GO" id="GO:0005789">
    <property type="term" value="C:endoplasmic reticulum membrane"/>
    <property type="evidence" value="ECO:0007669"/>
    <property type="project" value="UniProtKB-SubCell"/>
</dbReference>
<evidence type="ECO:0000256" key="13">
    <source>
        <dbReference type="ARBA" id="ARBA00045085"/>
    </source>
</evidence>
<name>A0A4P9ZX59_9FUNG</name>
<keyword evidence="6 15" id="KW-0808">Transferase</keyword>
<evidence type="ECO:0000256" key="16">
    <source>
        <dbReference type="SAM" id="MobiDB-lite"/>
    </source>
</evidence>
<evidence type="ECO:0000256" key="15">
    <source>
        <dbReference type="RuleBase" id="RU367007"/>
    </source>
</evidence>
<evidence type="ECO:0000256" key="3">
    <source>
        <dbReference type="ARBA" id="ARBA00007222"/>
    </source>
</evidence>
<keyword evidence="8" id="KW-0677">Repeat</keyword>
<feature type="transmembrane region" description="Helical" evidence="15">
    <location>
        <begin position="652"/>
        <end position="672"/>
    </location>
</feature>
<dbReference type="GO" id="GO:0004169">
    <property type="term" value="F:dolichyl-phosphate-mannose-protein mannosyltransferase activity"/>
    <property type="evidence" value="ECO:0007669"/>
    <property type="project" value="UniProtKB-UniRule"/>
</dbReference>
<feature type="transmembrane region" description="Helical" evidence="15">
    <location>
        <begin position="626"/>
        <end position="646"/>
    </location>
</feature>
<keyword evidence="5 15" id="KW-0328">Glycosyltransferase</keyword>
<dbReference type="PANTHER" id="PTHR10050">
    <property type="entry name" value="DOLICHYL-PHOSPHATE-MANNOSE--PROTEIN MANNOSYLTRANSFERASE"/>
    <property type="match status" value="1"/>
</dbReference>
<organism evidence="18 19">
    <name type="scientific">Dimargaris cristalligena</name>
    <dbReference type="NCBI Taxonomy" id="215637"/>
    <lineage>
        <taxon>Eukaryota</taxon>
        <taxon>Fungi</taxon>
        <taxon>Fungi incertae sedis</taxon>
        <taxon>Zoopagomycota</taxon>
        <taxon>Kickxellomycotina</taxon>
        <taxon>Dimargaritomycetes</taxon>
        <taxon>Dimargaritales</taxon>
        <taxon>Dimargaritaceae</taxon>
        <taxon>Dimargaris</taxon>
    </lineage>
</organism>
<keyword evidence="19" id="KW-1185">Reference proteome</keyword>
<dbReference type="PROSITE" id="PS50919">
    <property type="entry name" value="MIR"/>
    <property type="match status" value="3"/>
</dbReference>
<evidence type="ECO:0000256" key="12">
    <source>
        <dbReference type="ARBA" id="ARBA00023180"/>
    </source>
</evidence>
<dbReference type="InterPro" id="IPR016093">
    <property type="entry name" value="MIR_motif"/>
</dbReference>
<feature type="transmembrane region" description="Helical" evidence="15">
    <location>
        <begin position="587"/>
        <end position="606"/>
    </location>
</feature>
<feature type="transmembrane region" description="Helical" evidence="15">
    <location>
        <begin position="180"/>
        <end position="200"/>
    </location>
</feature>
<dbReference type="Pfam" id="PF02815">
    <property type="entry name" value="MIR"/>
    <property type="match status" value="1"/>
</dbReference>
<dbReference type="InterPro" id="IPR036300">
    <property type="entry name" value="MIR_dom_sf"/>
</dbReference>
<evidence type="ECO:0000256" key="9">
    <source>
        <dbReference type="ARBA" id="ARBA00022824"/>
    </source>
</evidence>
<evidence type="ECO:0000256" key="7">
    <source>
        <dbReference type="ARBA" id="ARBA00022692"/>
    </source>
</evidence>
<evidence type="ECO:0000256" key="4">
    <source>
        <dbReference type="ARBA" id="ARBA00012839"/>
    </source>
</evidence>
<dbReference type="InterPro" id="IPR027005">
    <property type="entry name" value="PMT-like"/>
</dbReference>
<dbReference type="STRING" id="215637.A0A4P9ZX59"/>
<comment type="function">
    <text evidence="15">Transfers mannose from Dol-P-mannose to Ser or Thr residues on proteins.</text>
</comment>
<dbReference type="UniPathway" id="UPA00378"/>
<proteinExistence type="inferred from homology"/>
<accession>A0A4P9ZX59</accession>
<evidence type="ECO:0000256" key="11">
    <source>
        <dbReference type="ARBA" id="ARBA00023136"/>
    </source>
</evidence>
<evidence type="ECO:0000256" key="1">
    <source>
        <dbReference type="ARBA" id="ARBA00004477"/>
    </source>
</evidence>
<evidence type="ECO:0000313" key="18">
    <source>
        <dbReference type="EMBL" id="RKP37591.1"/>
    </source>
</evidence>